<dbReference type="Gene3D" id="2.20.230.10">
    <property type="entry name" value="Resuscitation-promoting factor rpfb"/>
    <property type="match status" value="1"/>
</dbReference>
<evidence type="ECO:0000256" key="3">
    <source>
        <dbReference type="ARBA" id="ARBA00022801"/>
    </source>
</evidence>
<evidence type="ECO:0000256" key="4">
    <source>
        <dbReference type="SAM" id="MobiDB-lite"/>
    </source>
</evidence>
<feature type="region of interest" description="Disordered" evidence="4">
    <location>
        <begin position="262"/>
        <end position="287"/>
    </location>
</feature>
<keyword evidence="2" id="KW-0732">Signal</keyword>
<dbReference type="InterPro" id="IPR007137">
    <property type="entry name" value="DUF348"/>
</dbReference>
<comment type="similarity">
    <text evidence="1">Belongs to the transglycosylase family. Rpf subfamily.</text>
</comment>
<dbReference type="InterPro" id="IPR010618">
    <property type="entry name" value="RPF"/>
</dbReference>
<sequence>MKIGAQAAVLTALILGLVMFVGGNKTLAVAVDGESQSITTRAATVSDVLEDSSITLGERDEISPALDAPVAEGTLIDIKRHKEVNVSIDGVDRVVHTTGLTVADVVDQLNVSEKAQIEQARAMALASLASTIEISTPKDVSITADGKNKKLNTTAETVGDALKAAKISLDKDDEINAKVADAIVQDMELKVVRVKTKTVTETESIEHGTDTVKDSDALVGTKKTLEEGKDGERTLTYTVTLRDGKESKRELTSDKVTTKAVDAEVSVGTKPKPKPKPEVKAKAPTTSGSVSSTWAALAKCESGGNWSINTGNGYYGGLQFSASSWLGAGGGKYAPLPHQASPSEQVATAEVLRGSGGWGHWPACSSKLGLR</sequence>
<dbReference type="PANTHER" id="PTHR39160:SF4">
    <property type="entry name" value="RESUSCITATION-PROMOTING FACTOR RPFB"/>
    <property type="match status" value="1"/>
</dbReference>
<organism evidence="6 7">
    <name type="scientific">Paeniglutamicibacter sulfureus</name>
    <dbReference type="NCBI Taxonomy" id="43666"/>
    <lineage>
        <taxon>Bacteria</taxon>
        <taxon>Bacillati</taxon>
        <taxon>Actinomycetota</taxon>
        <taxon>Actinomycetes</taxon>
        <taxon>Micrococcales</taxon>
        <taxon>Micrococcaceae</taxon>
        <taxon>Paeniglutamicibacter</taxon>
    </lineage>
</organism>
<dbReference type="Pfam" id="PF03990">
    <property type="entry name" value="DUF348"/>
    <property type="match status" value="3"/>
</dbReference>
<dbReference type="PANTHER" id="PTHR39160">
    <property type="entry name" value="CELL WALL-BINDING PROTEIN YOCH"/>
    <property type="match status" value="1"/>
</dbReference>
<gene>
    <name evidence="6" type="ORF">J2S64_001202</name>
</gene>
<dbReference type="Pfam" id="PF06737">
    <property type="entry name" value="Transglycosylas"/>
    <property type="match status" value="1"/>
</dbReference>
<feature type="domain" description="G5" evidence="5">
    <location>
        <begin position="191"/>
        <end position="271"/>
    </location>
</feature>
<dbReference type="RefSeq" id="WP_310289010.1">
    <property type="nucleotide sequence ID" value="NZ_BAAAWO010000001.1"/>
</dbReference>
<dbReference type="Proteomes" id="UP001183817">
    <property type="component" value="Unassembled WGS sequence"/>
</dbReference>
<protein>
    <submittedName>
        <fullName evidence="6">Uncharacterized protein YabE (DUF348 family)</fullName>
    </submittedName>
</protein>
<evidence type="ECO:0000313" key="7">
    <source>
        <dbReference type="Proteomes" id="UP001183817"/>
    </source>
</evidence>
<dbReference type="SMART" id="SM01208">
    <property type="entry name" value="G5"/>
    <property type="match status" value="1"/>
</dbReference>
<dbReference type="InterPro" id="IPR011098">
    <property type="entry name" value="G5_dom"/>
</dbReference>
<dbReference type="PROSITE" id="PS51109">
    <property type="entry name" value="G5"/>
    <property type="match status" value="1"/>
</dbReference>
<evidence type="ECO:0000259" key="5">
    <source>
        <dbReference type="PROSITE" id="PS51109"/>
    </source>
</evidence>
<dbReference type="EMBL" id="JAVDYI010000001">
    <property type="protein sequence ID" value="MDR7357511.1"/>
    <property type="molecule type" value="Genomic_DNA"/>
</dbReference>
<dbReference type="Pfam" id="PF07501">
    <property type="entry name" value="G5"/>
    <property type="match status" value="1"/>
</dbReference>
<evidence type="ECO:0000256" key="1">
    <source>
        <dbReference type="ARBA" id="ARBA00010830"/>
    </source>
</evidence>
<accession>A0ABU2BFW9</accession>
<keyword evidence="3" id="KW-0378">Hydrolase</keyword>
<name>A0ABU2BFW9_9MICC</name>
<comment type="caution">
    <text evidence="6">The sequence shown here is derived from an EMBL/GenBank/DDBJ whole genome shotgun (WGS) entry which is preliminary data.</text>
</comment>
<proteinExistence type="inferred from homology"/>
<evidence type="ECO:0000313" key="6">
    <source>
        <dbReference type="EMBL" id="MDR7357511.1"/>
    </source>
</evidence>
<keyword evidence="7" id="KW-1185">Reference proteome</keyword>
<dbReference type="InterPro" id="IPR023346">
    <property type="entry name" value="Lysozyme-like_dom_sf"/>
</dbReference>
<evidence type="ECO:0000256" key="2">
    <source>
        <dbReference type="ARBA" id="ARBA00022729"/>
    </source>
</evidence>
<dbReference type="CDD" id="cd13925">
    <property type="entry name" value="RPF"/>
    <property type="match status" value="1"/>
</dbReference>
<dbReference type="SUPFAM" id="SSF53955">
    <property type="entry name" value="Lysozyme-like"/>
    <property type="match status" value="1"/>
</dbReference>
<dbReference type="Gene3D" id="1.10.530.10">
    <property type="match status" value="1"/>
</dbReference>
<reference evidence="6 7" key="1">
    <citation type="submission" date="2023-07" db="EMBL/GenBank/DDBJ databases">
        <title>Sequencing the genomes of 1000 actinobacteria strains.</title>
        <authorList>
            <person name="Klenk H.-P."/>
        </authorList>
    </citation>
    <scope>NUCLEOTIDE SEQUENCE [LARGE SCALE GENOMIC DNA]</scope>
    <source>
        <strain evidence="6 7">DSM 20167</strain>
    </source>
</reference>
<dbReference type="InterPro" id="IPR051933">
    <property type="entry name" value="Resuscitation_pf_RpfB"/>
</dbReference>